<comment type="similarity">
    <text evidence="1">Belongs to the DNA mismatch repair MutL/HexB family.</text>
</comment>
<organism evidence="4 5">
    <name type="scientific">Ampelomyces quisqualis</name>
    <name type="common">Powdery mildew agent</name>
    <dbReference type="NCBI Taxonomy" id="50730"/>
    <lineage>
        <taxon>Eukaryota</taxon>
        <taxon>Fungi</taxon>
        <taxon>Dikarya</taxon>
        <taxon>Ascomycota</taxon>
        <taxon>Pezizomycotina</taxon>
        <taxon>Dothideomycetes</taxon>
        <taxon>Pleosporomycetidae</taxon>
        <taxon>Pleosporales</taxon>
        <taxon>Pleosporineae</taxon>
        <taxon>Phaeosphaeriaceae</taxon>
        <taxon>Ampelomyces</taxon>
    </lineage>
</organism>
<accession>A0A6A5R5M1</accession>
<sequence>MHHHIRPLPGHVAAQITSSAAIVSLSAAVLGLFQNALDAQATRLDATVDYARGACTVHDNGLGIPPLEFGDAGALGKLHPPGSSSHNRSFLASLSALSLLSIVSRHHQHGSHSAIMLHHANLVERHVPASSHQHLDGKHGTRVVVRNLFGNLPVRVKQRAKLAAHTEDNRRLWHSFKLAVVGLLLAWARPLSVRVRDADNRVVFAINTSDLQSRIVHGNEASSCKPPSGQLASMLNILTQASFLSVAQWPSWVPISASTSELHIKGAISLEPSPTKNIQFISLGLHPLSSDREHNELYDEVNRLFHLSDFGAAESDAQDGPVNNDSQSKTRSRELGNSNRYTSSRKAVDKYPMFHLRISPRHGLASMAFGPRFIDHETNLQSTIHLLQAMITQWLSTHHFCPRRPRERQVKQPASDSASSVLPKVSTSATSDVSVASTRKRKRTSVVTVANTTGPRQSRAFADWSRIKSGNANFFTVTQSNSKPCSTEHSLSGRALHGQATENGELDDAILWTDPSTRRTHSINARTGFIQPAVAPRSISDTVTSTHSIRKNSVQMPLRLPSRTSTPAKTPWLDTVLDKWDNPVFKLHERPIDQVVLHGSHSIQDSIQSRHERCCHPERTTSGATHSVRGETLTNEDLLAAQVLAQVDRKFILIKVSRLHQVGNPPETSEVLLVLIDQHAADERIQVETLLRELCSPVGANELRYWSKLGHSAEVASVILEKPVRFSISREEGMHFATFAGNFASWGILFDILESDIKPDQHRASHHTSCLLAVTALPPSISERCRTDTGLLVSFLRSAVWDYAGDSVTQARVSFTREQRSTLWVGRLASCPKGLIDMVNSRACRSAIMFNDELHLEECQNLVRKLAGCVFPFVCAHGRPSLVPLADVDSMAHSFQAADILSEAKPGAFVRAWKQWKT</sequence>
<dbReference type="AlphaFoldDB" id="A0A6A5R5M1"/>
<dbReference type="PANTHER" id="PTHR10073">
    <property type="entry name" value="DNA MISMATCH REPAIR PROTEIN MLH, PMS, MUTL"/>
    <property type="match status" value="1"/>
</dbReference>
<feature type="compositionally biased region" description="Low complexity" evidence="2">
    <location>
        <begin position="425"/>
        <end position="437"/>
    </location>
</feature>
<dbReference type="OrthoDB" id="429932at2759"/>
<dbReference type="GO" id="GO:0006298">
    <property type="term" value="P:mismatch repair"/>
    <property type="evidence" value="ECO:0007669"/>
    <property type="project" value="InterPro"/>
</dbReference>
<dbReference type="InterPro" id="IPR038973">
    <property type="entry name" value="MutL/Mlh/Pms-like"/>
</dbReference>
<dbReference type="SUPFAM" id="SSF55874">
    <property type="entry name" value="ATPase domain of HSP90 chaperone/DNA topoisomerase II/histidine kinase"/>
    <property type="match status" value="1"/>
</dbReference>
<dbReference type="InterPro" id="IPR014790">
    <property type="entry name" value="MutL_C"/>
</dbReference>
<feature type="domain" description="MutL C-terminal dimerisation" evidence="3">
    <location>
        <begin position="643"/>
        <end position="854"/>
    </location>
</feature>
<dbReference type="GO" id="GO:0032300">
    <property type="term" value="C:mismatch repair complex"/>
    <property type="evidence" value="ECO:0007669"/>
    <property type="project" value="InterPro"/>
</dbReference>
<dbReference type="InterPro" id="IPR037198">
    <property type="entry name" value="MutL_C_sf"/>
</dbReference>
<dbReference type="InterPro" id="IPR042120">
    <property type="entry name" value="MutL_C_dimsub"/>
</dbReference>
<dbReference type="Gene3D" id="3.30.565.10">
    <property type="entry name" value="Histidine kinase-like ATPase, C-terminal domain"/>
    <property type="match status" value="1"/>
</dbReference>
<dbReference type="SMART" id="SM00853">
    <property type="entry name" value="MutL_C"/>
    <property type="match status" value="1"/>
</dbReference>
<dbReference type="EMBL" id="ML979132">
    <property type="protein sequence ID" value="KAF1922046.1"/>
    <property type="molecule type" value="Genomic_DNA"/>
</dbReference>
<feature type="compositionally biased region" description="Polar residues" evidence="2">
    <location>
        <begin position="321"/>
        <end position="342"/>
    </location>
</feature>
<name>A0A6A5R5M1_AMPQU</name>
<protein>
    <recommendedName>
        <fullName evidence="3">MutL C-terminal dimerisation domain-containing protein</fullName>
    </recommendedName>
</protein>
<reference evidence="4" key="1">
    <citation type="journal article" date="2020" name="Stud. Mycol.">
        <title>101 Dothideomycetes genomes: a test case for predicting lifestyles and emergence of pathogens.</title>
        <authorList>
            <person name="Haridas S."/>
            <person name="Albert R."/>
            <person name="Binder M."/>
            <person name="Bloem J."/>
            <person name="Labutti K."/>
            <person name="Salamov A."/>
            <person name="Andreopoulos B."/>
            <person name="Baker S."/>
            <person name="Barry K."/>
            <person name="Bills G."/>
            <person name="Bluhm B."/>
            <person name="Cannon C."/>
            <person name="Castanera R."/>
            <person name="Culley D."/>
            <person name="Daum C."/>
            <person name="Ezra D."/>
            <person name="Gonzalez J."/>
            <person name="Henrissat B."/>
            <person name="Kuo A."/>
            <person name="Liang C."/>
            <person name="Lipzen A."/>
            <person name="Lutzoni F."/>
            <person name="Magnuson J."/>
            <person name="Mondo S."/>
            <person name="Nolan M."/>
            <person name="Ohm R."/>
            <person name="Pangilinan J."/>
            <person name="Park H.-J."/>
            <person name="Ramirez L."/>
            <person name="Alfaro M."/>
            <person name="Sun H."/>
            <person name="Tritt A."/>
            <person name="Yoshinaga Y."/>
            <person name="Zwiers L.-H."/>
            <person name="Turgeon B."/>
            <person name="Goodwin S."/>
            <person name="Spatafora J."/>
            <person name="Crous P."/>
            <person name="Grigoriev I."/>
        </authorList>
    </citation>
    <scope>NUCLEOTIDE SEQUENCE</scope>
    <source>
        <strain evidence="4">HMLAC05119</strain>
    </source>
</reference>
<dbReference type="Proteomes" id="UP000800096">
    <property type="component" value="Unassembled WGS sequence"/>
</dbReference>
<dbReference type="Gene3D" id="3.30.1540.20">
    <property type="entry name" value="MutL, C-terminal domain, dimerisation subdomain"/>
    <property type="match status" value="1"/>
</dbReference>
<evidence type="ECO:0000259" key="3">
    <source>
        <dbReference type="SMART" id="SM00853"/>
    </source>
</evidence>
<evidence type="ECO:0000256" key="1">
    <source>
        <dbReference type="ARBA" id="ARBA00006082"/>
    </source>
</evidence>
<proteinExistence type="inferred from homology"/>
<dbReference type="InterPro" id="IPR036890">
    <property type="entry name" value="HATPase_C_sf"/>
</dbReference>
<dbReference type="Pfam" id="PF13589">
    <property type="entry name" value="HATPase_c_3"/>
    <property type="match status" value="1"/>
</dbReference>
<feature type="region of interest" description="Disordered" evidence="2">
    <location>
        <begin position="315"/>
        <end position="342"/>
    </location>
</feature>
<feature type="region of interest" description="Disordered" evidence="2">
    <location>
        <begin position="405"/>
        <end position="447"/>
    </location>
</feature>
<dbReference type="GO" id="GO:0005524">
    <property type="term" value="F:ATP binding"/>
    <property type="evidence" value="ECO:0007669"/>
    <property type="project" value="InterPro"/>
</dbReference>
<gene>
    <name evidence="4" type="ORF">BDU57DRAFT_486555</name>
</gene>
<dbReference type="SUPFAM" id="SSF118116">
    <property type="entry name" value="DNA mismatch repair protein MutL"/>
    <property type="match status" value="1"/>
</dbReference>
<evidence type="ECO:0000313" key="5">
    <source>
        <dbReference type="Proteomes" id="UP000800096"/>
    </source>
</evidence>
<evidence type="ECO:0000313" key="4">
    <source>
        <dbReference type="EMBL" id="KAF1922046.1"/>
    </source>
</evidence>
<dbReference type="PANTHER" id="PTHR10073:SF47">
    <property type="entry name" value="DNA MISMATCH REPAIR PROTEIN MLH3"/>
    <property type="match status" value="1"/>
</dbReference>
<keyword evidence="5" id="KW-1185">Reference proteome</keyword>
<evidence type="ECO:0000256" key="2">
    <source>
        <dbReference type="SAM" id="MobiDB-lite"/>
    </source>
</evidence>
<dbReference type="GO" id="GO:0016887">
    <property type="term" value="F:ATP hydrolysis activity"/>
    <property type="evidence" value="ECO:0007669"/>
    <property type="project" value="InterPro"/>
</dbReference>
<dbReference type="GO" id="GO:0140664">
    <property type="term" value="F:ATP-dependent DNA damage sensor activity"/>
    <property type="evidence" value="ECO:0007669"/>
    <property type="project" value="InterPro"/>
</dbReference>